<keyword evidence="4" id="KW-1185">Reference proteome</keyword>
<accession>A0ABS5RYC0</accession>
<evidence type="ECO:0000256" key="1">
    <source>
        <dbReference type="ARBA" id="ARBA00022801"/>
    </source>
</evidence>
<dbReference type="InterPro" id="IPR029058">
    <property type="entry name" value="AB_hydrolase_fold"/>
</dbReference>
<feature type="domain" description="BD-FAE-like" evidence="2">
    <location>
        <begin position="60"/>
        <end position="155"/>
    </location>
</feature>
<gene>
    <name evidence="3" type="ORF">JYU29_15185</name>
</gene>
<dbReference type="Pfam" id="PF20434">
    <property type="entry name" value="BD-FAE"/>
    <property type="match status" value="1"/>
</dbReference>
<dbReference type="GO" id="GO:0016787">
    <property type="term" value="F:hydrolase activity"/>
    <property type="evidence" value="ECO:0007669"/>
    <property type="project" value="UniProtKB-KW"/>
</dbReference>
<organism evidence="3 4">
    <name type="scientific">Tianweitania aestuarii</name>
    <dbReference type="NCBI Taxonomy" id="2814886"/>
    <lineage>
        <taxon>Bacteria</taxon>
        <taxon>Pseudomonadati</taxon>
        <taxon>Pseudomonadota</taxon>
        <taxon>Alphaproteobacteria</taxon>
        <taxon>Hyphomicrobiales</taxon>
        <taxon>Phyllobacteriaceae</taxon>
        <taxon>Tianweitania</taxon>
    </lineage>
</organism>
<reference evidence="3 4" key="1">
    <citation type="submission" date="2021-03" db="EMBL/GenBank/DDBJ databases">
        <title>Tianweitania aestuarii sp. nov., isolated from a tidal flat.</title>
        <authorList>
            <person name="Park S."/>
            <person name="Yoon J.-H."/>
        </authorList>
    </citation>
    <scope>NUCLEOTIDE SEQUENCE [LARGE SCALE GENOMIC DNA]</scope>
    <source>
        <strain evidence="3 4">BSSL-BM11</strain>
    </source>
</reference>
<dbReference type="InterPro" id="IPR049492">
    <property type="entry name" value="BD-FAE-like_dom"/>
</dbReference>
<protein>
    <submittedName>
        <fullName evidence="3">Alpha/beta hydrolase</fullName>
    </submittedName>
</protein>
<dbReference type="SUPFAM" id="SSF53474">
    <property type="entry name" value="alpha/beta-Hydrolases"/>
    <property type="match status" value="1"/>
</dbReference>
<dbReference type="InterPro" id="IPR050300">
    <property type="entry name" value="GDXG_lipolytic_enzyme"/>
</dbReference>
<dbReference type="PANTHER" id="PTHR48081">
    <property type="entry name" value="AB HYDROLASE SUPERFAMILY PROTEIN C4A8.06C"/>
    <property type="match status" value="1"/>
</dbReference>
<evidence type="ECO:0000259" key="2">
    <source>
        <dbReference type="Pfam" id="PF20434"/>
    </source>
</evidence>
<evidence type="ECO:0000313" key="3">
    <source>
        <dbReference type="EMBL" id="MBS9722035.1"/>
    </source>
</evidence>
<dbReference type="Proteomes" id="UP001297272">
    <property type="component" value="Unassembled WGS sequence"/>
</dbReference>
<dbReference type="EMBL" id="JAFMNX010000004">
    <property type="protein sequence ID" value="MBS9722035.1"/>
    <property type="molecule type" value="Genomic_DNA"/>
</dbReference>
<dbReference type="PANTHER" id="PTHR48081:SF33">
    <property type="entry name" value="KYNURENINE FORMAMIDASE"/>
    <property type="match status" value="1"/>
</dbReference>
<dbReference type="Gene3D" id="3.40.50.1820">
    <property type="entry name" value="alpha/beta hydrolase"/>
    <property type="match status" value="1"/>
</dbReference>
<proteinExistence type="predicted"/>
<sequence length="275" mass="29977">MIFRHIEDWDDAYANGPNIASGDRWPNAWVEPAANFRRDLEQAGRAKLDIAYGSGERNRLDLFMPEGEPVSLVVFVHGGYWRALDKSYWSHLAAGPLAHGFAVAMPSYTLCPTNSIAGITREIGAAISHAAELVSGPIRLTGHSAGGHLVARMVSASSPLSPALQQRIAHTVPISGLHDLRPLMRTQMNEAWRLDEAEAASESPVLLAPMEGARVTCWVGGNERAEFLRQSELLANIWVGLGARMAYVCEPDRHHFTVIDGLADPHHPLTEALIG</sequence>
<keyword evidence="1 3" id="KW-0378">Hydrolase</keyword>
<dbReference type="RefSeq" id="WP_213985694.1">
    <property type="nucleotide sequence ID" value="NZ_JAFMNX010000004.1"/>
</dbReference>
<comment type="caution">
    <text evidence="3">The sequence shown here is derived from an EMBL/GenBank/DDBJ whole genome shotgun (WGS) entry which is preliminary data.</text>
</comment>
<evidence type="ECO:0000313" key="4">
    <source>
        <dbReference type="Proteomes" id="UP001297272"/>
    </source>
</evidence>
<name>A0ABS5RYC0_9HYPH</name>